<keyword evidence="2" id="KW-1185">Reference proteome</keyword>
<gene>
    <name evidence="1" type="ORF">BGZ97_005109</name>
</gene>
<evidence type="ECO:0000313" key="1">
    <source>
        <dbReference type="EMBL" id="KAG0294340.1"/>
    </source>
</evidence>
<sequence length="187" mass="21638">ERSQQKAGAVMRTAGHRLKPSTVKNCFHHCRIRTVTEVGQSDDESAEIEVDQAAVKDFERTYDLLRTRRPEIFVRRLKINDLLNDDEGDFVDTLEVNELGENALVRADLEEVVKEEEMLPDSSSDEPLVVSKQEATSCLFRLRAFLQEQDKDMGPELAMIRRLLDYIKSTRILNLEQTNIHSYFLKR</sequence>
<feature type="non-terminal residue" evidence="1">
    <location>
        <position position="1"/>
    </location>
</feature>
<dbReference type="Proteomes" id="UP000823405">
    <property type="component" value="Unassembled WGS sequence"/>
</dbReference>
<protein>
    <submittedName>
        <fullName evidence="1">Uncharacterized protein</fullName>
    </submittedName>
</protein>
<dbReference type="AlphaFoldDB" id="A0A9P6QSD2"/>
<evidence type="ECO:0000313" key="2">
    <source>
        <dbReference type="Proteomes" id="UP000823405"/>
    </source>
</evidence>
<name>A0A9P6QSD2_9FUNG</name>
<comment type="caution">
    <text evidence="1">The sequence shown here is derived from an EMBL/GenBank/DDBJ whole genome shotgun (WGS) entry which is preliminary data.</text>
</comment>
<accession>A0A9P6QSD2</accession>
<reference evidence="1" key="1">
    <citation type="journal article" date="2020" name="Fungal Divers.">
        <title>Resolving the Mortierellaceae phylogeny through synthesis of multi-gene phylogenetics and phylogenomics.</title>
        <authorList>
            <person name="Vandepol N."/>
            <person name="Liber J."/>
            <person name="Desiro A."/>
            <person name="Na H."/>
            <person name="Kennedy M."/>
            <person name="Barry K."/>
            <person name="Grigoriev I.V."/>
            <person name="Miller A.N."/>
            <person name="O'Donnell K."/>
            <person name="Stajich J.E."/>
            <person name="Bonito G."/>
        </authorList>
    </citation>
    <scope>NUCLEOTIDE SEQUENCE</scope>
    <source>
        <strain evidence="1">NVP60</strain>
    </source>
</reference>
<organism evidence="1 2">
    <name type="scientific">Linnemannia gamsii</name>
    <dbReference type="NCBI Taxonomy" id="64522"/>
    <lineage>
        <taxon>Eukaryota</taxon>
        <taxon>Fungi</taxon>
        <taxon>Fungi incertae sedis</taxon>
        <taxon>Mucoromycota</taxon>
        <taxon>Mortierellomycotina</taxon>
        <taxon>Mortierellomycetes</taxon>
        <taxon>Mortierellales</taxon>
        <taxon>Mortierellaceae</taxon>
        <taxon>Linnemannia</taxon>
    </lineage>
</organism>
<dbReference type="EMBL" id="JAAAIN010002333">
    <property type="protein sequence ID" value="KAG0294340.1"/>
    <property type="molecule type" value="Genomic_DNA"/>
</dbReference>
<dbReference type="OrthoDB" id="2366420at2759"/>
<proteinExistence type="predicted"/>